<reference evidence="4" key="2">
    <citation type="submission" date="2020-05" db="UniProtKB">
        <authorList>
            <consortium name="EnsemblMetazoa"/>
        </authorList>
    </citation>
    <scope>IDENTIFICATION</scope>
    <source>
        <strain evidence="4">wikel</strain>
    </source>
</reference>
<dbReference type="Gene3D" id="3.40.50.720">
    <property type="entry name" value="NAD(P)-binding Rossmann-like Domain"/>
    <property type="match status" value="1"/>
</dbReference>
<dbReference type="CDD" id="cd05233">
    <property type="entry name" value="SDR_c"/>
    <property type="match status" value="1"/>
</dbReference>
<evidence type="ECO:0000313" key="4">
    <source>
        <dbReference type="EnsemblMetazoa" id="ISCW008529-PA"/>
    </source>
</evidence>
<dbReference type="PANTHER" id="PTHR24321:SF8">
    <property type="entry name" value="ESTRADIOL 17-BETA-DEHYDROGENASE 8-RELATED"/>
    <property type="match status" value="1"/>
</dbReference>
<dbReference type="EC" id="1.1.1.62" evidence="3"/>
<dbReference type="STRING" id="6945.B7Q1K9"/>
<evidence type="ECO:0000313" key="3">
    <source>
        <dbReference type="EMBL" id="EEC12731.1"/>
    </source>
</evidence>
<keyword evidence="5" id="KW-1185">Reference proteome</keyword>
<sequence length="127" mass="13344">MIAGKVNNCAIVNMASMVAKEICPNMSVYSAAKAGVVALTRVAATELAVHGIRVNVVLPEVVDTPMIAHEFTAEEIAGIVANQPLGRLCRPEEVAETVKFLCGPGSSCTSGVAVDVTYCFYKNSGRK</sequence>
<keyword evidence="2 3" id="KW-0560">Oxidoreductase</keyword>
<dbReference type="EnsemblMetazoa" id="ISCW008529-RA">
    <property type="protein sequence ID" value="ISCW008529-PA"/>
    <property type="gene ID" value="ISCW008529"/>
</dbReference>
<dbReference type="VEuPathDB" id="VectorBase:ISCW008529"/>
<comment type="similarity">
    <text evidence="1">Belongs to the short-chain dehydrogenases/reductases (SDR) family.</text>
</comment>
<dbReference type="PRINTS" id="PR00080">
    <property type="entry name" value="SDRFAMILY"/>
</dbReference>
<dbReference type="PANTHER" id="PTHR24321">
    <property type="entry name" value="DEHYDROGENASES, SHORT CHAIN"/>
    <property type="match status" value="1"/>
</dbReference>
<organism>
    <name type="scientific">Ixodes scapularis</name>
    <name type="common">Black-legged tick</name>
    <name type="synonym">Deer tick</name>
    <dbReference type="NCBI Taxonomy" id="6945"/>
    <lineage>
        <taxon>Eukaryota</taxon>
        <taxon>Metazoa</taxon>
        <taxon>Ecdysozoa</taxon>
        <taxon>Arthropoda</taxon>
        <taxon>Chelicerata</taxon>
        <taxon>Arachnida</taxon>
        <taxon>Acari</taxon>
        <taxon>Parasitiformes</taxon>
        <taxon>Ixodida</taxon>
        <taxon>Ixodoidea</taxon>
        <taxon>Ixodidae</taxon>
        <taxon>Ixodinae</taxon>
        <taxon>Ixodes</taxon>
    </lineage>
</organism>
<dbReference type="VEuPathDB" id="VectorBase:ISCI008529"/>
<dbReference type="VEuPathDB" id="VectorBase:ISCP_031063"/>
<dbReference type="HOGENOM" id="CLU_010194_47_3_1"/>
<dbReference type="EMBL" id="ABJB010089176">
    <property type="status" value="NOT_ANNOTATED_CDS"/>
    <property type="molecule type" value="Genomic_DNA"/>
</dbReference>
<name>B7Q1K9_IXOSC</name>
<dbReference type="InterPro" id="IPR002347">
    <property type="entry name" value="SDR_fam"/>
</dbReference>
<reference evidence="3 5" key="1">
    <citation type="submission" date="2008-03" db="EMBL/GenBank/DDBJ databases">
        <title>Annotation of Ixodes scapularis.</title>
        <authorList>
            <consortium name="Ixodes scapularis Genome Project Consortium"/>
            <person name="Caler E."/>
            <person name="Hannick L.I."/>
            <person name="Bidwell S."/>
            <person name="Joardar V."/>
            <person name="Thiagarajan M."/>
            <person name="Amedeo P."/>
            <person name="Galinsky K.J."/>
            <person name="Schobel S."/>
            <person name="Inman J."/>
            <person name="Hostetler J."/>
            <person name="Miller J."/>
            <person name="Hammond M."/>
            <person name="Megy K."/>
            <person name="Lawson D."/>
            <person name="Kodira C."/>
            <person name="Sutton G."/>
            <person name="Meyer J."/>
            <person name="Hill C.A."/>
            <person name="Birren B."/>
            <person name="Nene V."/>
            <person name="Collins F."/>
            <person name="Alarcon-Chaidez F."/>
            <person name="Wikel S."/>
            <person name="Strausberg R."/>
        </authorList>
    </citation>
    <scope>NUCLEOTIDE SEQUENCE [LARGE SCALE GENOMIC DNA]</scope>
    <source>
        <strain evidence="5">Wikel</strain>
        <strain evidence="3">Wikel colony</strain>
    </source>
</reference>
<gene>
    <name evidence="3" type="ORF">IscW_ISCW008529</name>
</gene>
<dbReference type="SUPFAM" id="SSF51735">
    <property type="entry name" value="NAD(P)-binding Rossmann-fold domains"/>
    <property type="match status" value="1"/>
</dbReference>
<dbReference type="PaxDb" id="6945-B7Q1K9"/>
<evidence type="ECO:0000256" key="2">
    <source>
        <dbReference type="ARBA" id="ARBA00023002"/>
    </source>
</evidence>
<dbReference type="InParanoid" id="B7Q1K9"/>
<dbReference type="GO" id="GO:0004303">
    <property type="term" value="F:estradiol 17-beta-dehydrogenase [NAD(P)+] activity"/>
    <property type="evidence" value="ECO:0007669"/>
    <property type="project" value="UniProtKB-EC"/>
</dbReference>
<evidence type="ECO:0000313" key="5">
    <source>
        <dbReference type="Proteomes" id="UP000001555"/>
    </source>
</evidence>
<protein>
    <submittedName>
        <fullName evidence="3 4">Beta-ketoacyl-ACP reductase, putative</fullName>
        <ecNumber evidence="3">1.1.1.62</ecNumber>
    </submittedName>
</protein>
<dbReference type="InterPro" id="IPR036291">
    <property type="entry name" value="NAD(P)-bd_dom_sf"/>
</dbReference>
<dbReference type="OrthoDB" id="1933717at2759"/>
<dbReference type="PROSITE" id="PS00061">
    <property type="entry name" value="ADH_SHORT"/>
    <property type="match status" value="1"/>
</dbReference>
<accession>B7Q1K9</accession>
<dbReference type="PRINTS" id="PR00081">
    <property type="entry name" value="GDHRDH"/>
</dbReference>
<dbReference type="Pfam" id="PF13561">
    <property type="entry name" value="adh_short_C2"/>
    <property type="match status" value="1"/>
</dbReference>
<dbReference type="Proteomes" id="UP000001555">
    <property type="component" value="Unassembled WGS sequence"/>
</dbReference>
<evidence type="ECO:0000256" key="1">
    <source>
        <dbReference type="ARBA" id="ARBA00006484"/>
    </source>
</evidence>
<dbReference type="InterPro" id="IPR020904">
    <property type="entry name" value="Sc_DH/Rdtase_CS"/>
</dbReference>
<proteinExistence type="inferred from homology"/>
<dbReference type="EMBL" id="DS838254">
    <property type="protein sequence ID" value="EEC12731.1"/>
    <property type="molecule type" value="Genomic_DNA"/>
</dbReference>
<dbReference type="AlphaFoldDB" id="B7Q1K9"/>